<sequence length="201" mass="22360">MKNFSIVALLLSVIIWGCDKSASTTTAGGKQVAGRIVYVNTDTLLNQYDYYKDIVKSSENKRFRLETDIANKAKNFQNKVAFFQQKVQQGGMTQEQGQTAQAQLQQEEQSIMAYRDKAAQDLAKEDAKKTEDVLNNIQSFLKEFNAGDKYDMVIGYSKGGGVLFAKEDLDITKAVLEGLNKKYADDKKSGKIKADTTAAKK</sequence>
<evidence type="ECO:0000313" key="4">
    <source>
        <dbReference type="Proteomes" id="UP000609064"/>
    </source>
</evidence>
<dbReference type="GO" id="GO:0005829">
    <property type="term" value="C:cytosol"/>
    <property type="evidence" value="ECO:0007669"/>
    <property type="project" value="TreeGrafter"/>
</dbReference>
<proteinExistence type="inferred from homology"/>
<dbReference type="InterPro" id="IPR005632">
    <property type="entry name" value="Chaperone_Skp"/>
</dbReference>
<dbReference type="EMBL" id="BMKK01000005">
    <property type="protein sequence ID" value="GGD63067.1"/>
    <property type="molecule type" value="Genomic_DNA"/>
</dbReference>
<dbReference type="PANTHER" id="PTHR35089:SF1">
    <property type="entry name" value="CHAPERONE PROTEIN SKP"/>
    <property type="match status" value="1"/>
</dbReference>
<dbReference type="AlphaFoldDB" id="A0A917DRH9"/>
<dbReference type="Pfam" id="PF03938">
    <property type="entry name" value="OmpH"/>
    <property type="match status" value="1"/>
</dbReference>
<comment type="similarity">
    <text evidence="1">Belongs to the Skp family.</text>
</comment>
<evidence type="ECO:0000256" key="2">
    <source>
        <dbReference type="ARBA" id="ARBA00022729"/>
    </source>
</evidence>
<name>A0A917DRH9_9BACT</name>
<evidence type="ECO:0008006" key="5">
    <source>
        <dbReference type="Google" id="ProtNLM"/>
    </source>
</evidence>
<dbReference type="GO" id="GO:0050821">
    <property type="term" value="P:protein stabilization"/>
    <property type="evidence" value="ECO:0007669"/>
    <property type="project" value="TreeGrafter"/>
</dbReference>
<evidence type="ECO:0000256" key="1">
    <source>
        <dbReference type="ARBA" id="ARBA00009091"/>
    </source>
</evidence>
<dbReference type="SMART" id="SM00935">
    <property type="entry name" value="OmpH"/>
    <property type="match status" value="1"/>
</dbReference>
<dbReference type="Proteomes" id="UP000609064">
    <property type="component" value="Unassembled WGS sequence"/>
</dbReference>
<dbReference type="GO" id="GO:0051082">
    <property type="term" value="F:unfolded protein binding"/>
    <property type="evidence" value="ECO:0007669"/>
    <property type="project" value="InterPro"/>
</dbReference>
<keyword evidence="4" id="KW-1185">Reference proteome</keyword>
<protein>
    <recommendedName>
        <fullName evidence="5">OmpH family outer membrane protein</fullName>
    </recommendedName>
</protein>
<dbReference type="RefSeq" id="WP_188766814.1">
    <property type="nucleotide sequence ID" value="NZ_BMKK01000005.1"/>
</dbReference>
<comment type="caution">
    <text evidence="3">The sequence shown here is derived from an EMBL/GenBank/DDBJ whole genome shotgun (WGS) entry which is preliminary data.</text>
</comment>
<reference evidence="3" key="1">
    <citation type="journal article" date="2014" name="Int. J. Syst. Evol. Microbiol.">
        <title>Complete genome sequence of Corynebacterium casei LMG S-19264T (=DSM 44701T), isolated from a smear-ripened cheese.</title>
        <authorList>
            <consortium name="US DOE Joint Genome Institute (JGI-PGF)"/>
            <person name="Walter F."/>
            <person name="Albersmeier A."/>
            <person name="Kalinowski J."/>
            <person name="Ruckert C."/>
        </authorList>
    </citation>
    <scope>NUCLEOTIDE SEQUENCE</scope>
    <source>
        <strain evidence="3">CGMCC 1.15958</strain>
    </source>
</reference>
<organism evidence="3 4">
    <name type="scientific">Emticicia aquatilis</name>
    <dbReference type="NCBI Taxonomy" id="1537369"/>
    <lineage>
        <taxon>Bacteria</taxon>
        <taxon>Pseudomonadati</taxon>
        <taxon>Bacteroidota</taxon>
        <taxon>Cytophagia</taxon>
        <taxon>Cytophagales</taxon>
        <taxon>Leadbetterellaceae</taxon>
        <taxon>Emticicia</taxon>
    </lineage>
</organism>
<dbReference type="Gene3D" id="3.30.910.20">
    <property type="entry name" value="Skp domain"/>
    <property type="match status" value="1"/>
</dbReference>
<accession>A0A917DRH9</accession>
<dbReference type="PANTHER" id="PTHR35089">
    <property type="entry name" value="CHAPERONE PROTEIN SKP"/>
    <property type="match status" value="1"/>
</dbReference>
<dbReference type="InterPro" id="IPR024930">
    <property type="entry name" value="Skp_dom_sf"/>
</dbReference>
<dbReference type="SUPFAM" id="SSF111384">
    <property type="entry name" value="OmpH-like"/>
    <property type="match status" value="1"/>
</dbReference>
<reference evidence="3" key="2">
    <citation type="submission" date="2020-09" db="EMBL/GenBank/DDBJ databases">
        <authorList>
            <person name="Sun Q."/>
            <person name="Zhou Y."/>
        </authorList>
    </citation>
    <scope>NUCLEOTIDE SEQUENCE</scope>
    <source>
        <strain evidence="3">CGMCC 1.15958</strain>
    </source>
</reference>
<gene>
    <name evidence="3" type="ORF">GCM10011514_28900</name>
</gene>
<evidence type="ECO:0000313" key="3">
    <source>
        <dbReference type="EMBL" id="GGD63067.1"/>
    </source>
</evidence>
<keyword evidence="2" id="KW-0732">Signal</keyword>